<dbReference type="Proteomes" id="UP000184774">
    <property type="component" value="Unassembled WGS sequence"/>
</dbReference>
<evidence type="ECO:0000313" key="3">
    <source>
        <dbReference type="Proteomes" id="UP000184774"/>
    </source>
</evidence>
<proteinExistence type="predicted"/>
<accession>A0A1N6MAS1</accession>
<dbReference type="EMBL" id="FSSB01000032">
    <property type="protein sequence ID" value="SIO96552.1"/>
    <property type="molecule type" value="Genomic_DNA"/>
</dbReference>
<dbReference type="InterPro" id="IPR021070">
    <property type="entry name" value="Killing_trait_RebB"/>
</dbReference>
<dbReference type="RefSeq" id="WP_228448899.1">
    <property type="nucleotide sequence ID" value="NZ_AP024907.1"/>
</dbReference>
<protein>
    <submittedName>
        <fullName evidence="2">Killing trait</fullName>
    </submittedName>
</protein>
<reference evidence="2 3" key="1">
    <citation type="submission" date="2016-12" db="EMBL/GenBank/DDBJ databases">
        <authorList>
            <person name="Song W.-J."/>
            <person name="Kurnit D.M."/>
        </authorList>
    </citation>
    <scope>NUCLEOTIDE SEQUENCE [LARGE SCALE GENOMIC DNA]</scope>
    <source>
        <strain evidence="2 3">CECT 9026</strain>
    </source>
</reference>
<dbReference type="AlphaFoldDB" id="A0A1N6MAS1"/>
<gene>
    <name evidence="2" type="ORF">VSP9026_04355</name>
</gene>
<sequence length="146" mass="16542">MMQEQNPRYENESRQELPQQTIEHFNTLQVYTAQPTSLLETTLADTLGLSMYNAITNQQQSQMTTAASVTNACARLLQTQSPEMSASPRKDSKAEPEPAIFVDGSDRLSPDASESDNTEVNTKPTKRFNLFKFLKRNKQQPEEIQE</sequence>
<evidence type="ECO:0000313" key="2">
    <source>
        <dbReference type="EMBL" id="SIO96552.1"/>
    </source>
</evidence>
<feature type="region of interest" description="Disordered" evidence="1">
    <location>
        <begin position="78"/>
        <end position="146"/>
    </location>
</feature>
<dbReference type="Pfam" id="PF11747">
    <property type="entry name" value="RebB"/>
    <property type="match status" value="1"/>
</dbReference>
<organism evidence="2 3">
    <name type="scientific">Vibrio spartinae</name>
    <dbReference type="NCBI Taxonomy" id="1918945"/>
    <lineage>
        <taxon>Bacteria</taxon>
        <taxon>Pseudomonadati</taxon>
        <taxon>Pseudomonadota</taxon>
        <taxon>Gammaproteobacteria</taxon>
        <taxon>Vibrionales</taxon>
        <taxon>Vibrionaceae</taxon>
        <taxon>Vibrio</taxon>
    </lineage>
</organism>
<evidence type="ECO:0000256" key="1">
    <source>
        <dbReference type="SAM" id="MobiDB-lite"/>
    </source>
</evidence>
<name>A0A1N6MAS1_9VIBR</name>